<gene>
    <name evidence="1" type="ORF">SCARUB_04868</name>
</gene>
<dbReference type="Proteomes" id="UP000094056">
    <property type="component" value="Unassembled WGS sequence"/>
</dbReference>
<evidence type="ECO:0000313" key="1">
    <source>
        <dbReference type="EMBL" id="ODS30023.1"/>
    </source>
</evidence>
<proteinExistence type="predicted"/>
<evidence type="ECO:0000313" key="2">
    <source>
        <dbReference type="Proteomes" id="UP000094056"/>
    </source>
</evidence>
<protein>
    <submittedName>
        <fullName evidence="1">Uncharacterized protein</fullName>
    </submittedName>
</protein>
<comment type="caution">
    <text evidence="1">The sequence shown here is derived from an EMBL/GenBank/DDBJ whole genome shotgun (WGS) entry which is preliminary data.</text>
</comment>
<name>A0A1E3X2Y5_9BACT</name>
<organism evidence="1 2">
    <name type="scientific">Candidatus Scalindua rubra</name>
    <dbReference type="NCBI Taxonomy" id="1872076"/>
    <lineage>
        <taxon>Bacteria</taxon>
        <taxon>Pseudomonadati</taxon>
        <taxon>Planctomycetota</taxon>
        <taxon>Candidatus Brocadiia</taxon>
        <taxon>Candidatus Brocadiales</taxon>
        <taxon>Candidatus Scalinduaceae</taxon>
        <taxon>Candidatus Scalindua</taxon>
    </lineage>
</organism>
<reference evidence="1 2" key="1">
    <citation type="submission" date="2016-07" db="EMBL/GenBank/DDBJ databases">
        <title>Draft genome of Scalindua rubra, obtained from a brine-seawater interface in the Red Sea, sheds light on salt adaptation in anammox bacteria.</title>
        <authorList>
            <person name="Speth D.R."/>
            <person name="Lagkouvardos I."/>
            <person name="Wang Y."/>
            <person name="Qian P.-Y."/>
            <person name="Dutilh B.E."/>
            <person name="Jetten M.S."/>
        </authorList>
    </citation>
    <scope>NUCLEOTIDE SEQUENCE [LARGE SCALE GENOMIC DNA]</scope>
    <source>
        <strain evidence="1">BSI-1</strain>
    </source>
</reference>
<accession>A0A1E3X2Y5</accession>
<sequence>MSKTVLITIISITFLSCVYIPKESVLLSEELTTMIKAAEVSHIALIDEYIAVRRARVDSFLANKWIPDFMKTFTANSSILDDVNDASNMDSASKYLREFSEAAAEQIVDRRTTLYDALGEIEKTMKQAVEGHYDDMLMVNSSLTAHLRAKAKVTATRENLINQIGVIPKDILPLEKINTVVDKIIQYEGELENVQDLIGEAKILMKNGD</sequence>
<dbReference type="PROSITE" id="PS51257">
    <property type="entry name" value="PROKAR_LIPOPROTEIN"/>
    <property type="match status" value="1"/>
</dbReference>
<dbReference type="AlphaFoldDB" id="A0A1E3X2Y5"/>
<dbReference type="EMBL" id="MAYW01000303">
    <property type="protein sequence ID" value="ODS30023.1"/>
    <property type="molecule type" value="Genomic_DNA"/>
</dbReference>